<comment type="caution">
    <text evidence="1">The sequence shown here is derived from an EMBL/GenBank/DDBJ whole genome shotgun (WGS) entry which is preliminary data.</text>
</comment>
<dbReference type="AlphaFoldDB" id="A0A4U7ALF5"/>
<organism evidence="1 2">
    <name type="scientific">Elsinoe australis</name>
    <dbReference type="NCBI Taxonomy" id="40998"/>
    <lineage>
        <taxon>Eukaryota</taxon>
        <taxon>Fungi</taxon>
        <taxon>Dikarya</taxon>
        <taxon>Ascomycota</taxon>
        <taxon>Pezizomycotina</taxon>
        <taxon>Dothideomycetes</taxon>
        <taxon>Dothideomycetidae</taxon>
        <taxon>Myriangiales</taxon>
        <taxon>Elsinoaceae</taxon>
        <taxon>Elsinoe</taxon>
    </lineage>
</organism>
<evidence type="ECO:0000313" key="1">
    <source>
        <dbReference type="EMBL" id="TKX18848.1"/>
    </source>
</evidence>
<proteinExistence type="predicted"/>
<dbReference type="EMBL" id="PTQR01000125">
    <property type="protein sequence ID" value="TKX18848.1"/>
    <property type="molecule type" value="Genomic_DNA"/>
</dbReference>
<evidence type="ECO:0000313" key="2">
    <source>
        <dbReference type="Proteomes" id="UP000308133"/>
    </source>
</evidence>
<protein>
    <submittedName>
        <fullName evidence="1">Uncharacterized protein</fullName>
    </submittedName>
</protein>
<name>A0A4U7ALF5_9PEZI</name>
<accession>A0A4U7ALF5</accession>
<gene>
    <name evidence="1" type="ORF">C1H76_8970</name>
</gene>
<reference evidence="1 2" key="1">
    <citation type="submission" date="2018-02" db="EMBL/GenBank/DDBJ databases">
        <title>Draft genome sequences of Elsinoe sp., causing black scab on jojoba.</title>
        <authorList>
            <person name="Stodart B."/>
            <person name="Jeffress S."/>
            <person name="Ash G."/>
            <person name="Arun Chinnappa K."/>
        </authorList>
    </citation>
    <scope>NUCLEOTIDE SEQUENCE [LARGE SCALE GENOMIC DNA]</scope>
    <source>
        <strain evidence="1 2">Hillstone_2</strain>
    </source>
</reference>
<sequence length="217" mass="24240">MIVSDKHIQHVTDTYLRDEPFRLRVRNGKALCCNAARSIISLLGTIQDHQAESVFDTLYPPLVANIGLAVTIIRAPGSNNARTDLTLYLNGLKHIAQREENGQMGNTEYPVKLSLLLHTLYPDLDSRVNRYASMAPTGTYVREHSSNQDDTRPLDSQIMDTSAHTIARDSYINDDLFFDIPNFGDGDWDFLAEALDLPSVGTDYTSPLHQTFEAADV</sequence>
<dbReference type="Proteomes" id="UP000308133">
    <property type="component" value="Unassembled WGS sequence"/>
</dbReference>